<dbReference type="PANTHER" id="PTHR30572:SF4">
    <property type="entry name" value="ABC TRANSPORTER PERMEASE YTRF"/>
    <property type="match status" value="1"/>
</dbReference>
<keyword evidence="3 8" id="KW-0812">Transmembrane</keyword>
<feature type="transmembrane region" description="Helical" evidence="8">
    <location>
        <begin position="345"/>
        <end position="374"/>
    </location>
</feature>
<evidence type="ECO:0000256" key="5">
    <source>
        <dbReference type="ARBA" id="ARBA00023136"/>
    </source>
</evidence>
<feature type="transmembrane region" description="Helical" evidence="8">
    <location>
        <begin position="21"/>
        <end position="42"/>
    </location>
</feature>
<dbReference type="EMBL" id="SOFG01000004">
    <property type="protein sequence ID" value="TFB90644.1"/>
    <property type="molecule type" value="Genomic_DNA"/>
</dbReference>
<name>A0ABY2IGF8_9MICO</name>
<keyword evidence="4 8" id="KW-1133">Transmembrane helix</keyword>
<dbReference type="Pfam" id="PF12704">
    <property type="entry name" value="MacB_PCD"/>
    <property type="match status" value="1"/>
</dbReference>
<reference evidence="11 12" key="1">
    <citation type="submission" date="2019-03" db="EMBL/GenBank/DDBJ databases">
        <title>Genomics of glacier-inhabiting Cryobacterium strains.</title>
        <authorList>
            <person name="Liu Q."/>
            <person name="Xin Y.-H."/>
        </authorList>
    </citation>
    <scope>NUCLEOTIDE SEQUENCE [LARGE SCALE GENOMIC DNA]</scope>
    <source>
        <strain evidence="11 12">MDB2-B</strain>
    </source>
</reference>
<evidence type="ECO:0000256" key="4">
    <source>
        <dbReference type="ARBA" id="ARBA00022989"/>
    </source>
</evidence>
<feature type="domain" description="MacB-like periplasmic core" evidence="10">
    <location>
        <begin position="21"/>
        <end position="266"/>
    </location>
</feature>
<evidence type="ECO:0000256" key="7">
    <source>
        <dbReference type="SAM" id="MobiDB-lite"/>
    </source>
</evidence>
<comment type="subcellular location">
    <subcellularLocation>
        <location evidence="1">Cell membrane</location>
        <topology evidence="1">Multi-pass membrane protein</topology>
    </subcellularLocation>
</comment>
<evidence type="ECO:0000256" key="2">
    <source>
        <dbReference type="ARBA" id="ARBA00022475"/>
    </source>
</evidence>
<dbReference type="PANTHER" id="PTHR30572">
    <property type="entry name" value="MEMBRANE COMPONENT OF TRANSPORTER-RELATED"/>
    <property type="match status" value="1"/>
</dbReference>
<feature type="region of interest" description="Disordered" evidence="7">
    <location>
        <begin position="74"/>
        <end position="94"/>
    </location>
</feature>
<evidence type="ECO:0000256" key="6">
    <source>
        <dbReference type="ARBA" id="ARBA00038076"/>
    </source>
</evidence>
<dbReference type="InterPro" id="IPR003838">
    <property type="entry name" value="ABC3_permease_C"/>
</dbReference>
<evidence type="ECO:0000256" key="1">
    <source>
        <dbReference type="ARBA" id="ARBA00004651"/>
    </source>
</evidence>
<comment type="caution">
    <text evidence="11">The sequence shown here is derived from an EMBL/GenBank/DDBJ whole genome shotgun (WGS) entry which is preliminary data.</text>
</comment>
<keyword evidence="2" id="KW-1003">Cell membrane</keyword>
<dbReference type="InterPro" id="IPR025857">
    <property type="entry name" value="MacB_PCD"/>
</dbReference>
<accession>A0ABY2IGF8</accession>
<evidence type="ECO:0000259" key="10">
    <source>
        <dbReference type="Pfam" id="PF12704"/>
    </source>
</evidence>
<feature type="compositionally biased region" description="Polar residues" evidence="7">
    <location>
        <begin position="84"/>
        <end position="94"/>
    </location>
</feature>
<evidence type="ECO:0000259" key="9">
    <source>
        <dbReference type="Pfam" id="PF02687"/>
    </source>
</evidence>
<evidence type="ECO:0000256" key="3">
    <source>
        <dbReference type="ARBA" id="ARBA00022692"/>
    </source>
</evidence>
<feature type="transmembrane region" description="Helical" evidence="8">
    <location>
        <begin position="296"/>
        <end position="324"/>
    </location>
</feature>
<comment type="similarity">
    <text evidence="6">Belongs to the ABC-4 integral membrane protein family.</text>
</comment>
<evidence type="ECO:0000313" key="11">
    <source>
        <dbReference type="EMBL" id="TFB90644.1"/>
    </source>
</evidence>
<dbReference type="RefSeq" id="WP_134532449.1">
    <property type="nucleotide sequence ID" value="NZ_SOFG01000004.1"/>
</dbReference>
<organism evidence="11 12">
    <name type="scientific">Cryobacterium algoricola</name>
    <dbReference type="NCBI Taxonomy" id="1259183"/>
    <lineage>
        <taxon>Bacteria</taxon>
        <taxon>Bacillati</taxon>
        <taxon>Actinomycetota</taxon>
        <taxon>Actinomycetes</taxon>
        <taxon>Micrococcales</taxon>
        <taxon>Microbacteriaceae</taxon>
        <taxon>Cryobacterium</taxon>
    </lineage>
</organism>
<evidence type="ECO:0000256" key="8">
    <source>
        <dbReference type="SAM" id="Phobius"/>
    </source>
</evidence>
<evidence type="ECO:0000313" key="12">
    <source>
        <dbReference type="Proteomes" id="UP000297608"/>
    </source>
</evidence>
<protein>
    <submittedName>
        <fullName evidence="11">FtsX-like permease family protein</fullName>
    </submittedName>
</protein>
<dbReference type="Pfam" id="PF02687">
    <property type="entry name" value="FtsX"/>
    <property type="match status" value="1"/>
</dbReference>
<gene>
    <name evidence="11" type="ORF">E3O44_03380</name>
</gene>
<keyword evidence="12" id="KW-1185">Reference proteome</keyword>
<feature type="domain" description="ABC3 transporter permease C-terminal" evidence="9">
    <location>
        <begin position="303"/>
        <end position="426"/>
    </location>
</feature>
<dbReference type="Proteomes" id="UP000297608">
    <property type="component" value="Unassembled WGS sequence"/>
</dbReference>
<sequence length="433" mass="43983">MKFLDIVRSAIQNSFRNKLRTGLTVIAIFIGAFTLTITSGIGTGVTAYINGQVSAIGAADVLTITKAADATATASDGPAAYDPSKSTTVSLGNGSRPGSTIQALTAADLAKIKATAGILSVDPAVRVSPDYVEYADNGKFELTVSQTGTITTADLAAGTQLDNSSSSDQLLLPTTYLKNLGYANAQAAVGTPVSIGITDYTGTQQTVTATVVGVQNETLLGSGAALNRSLVAHLHTVAITGEPAGVSAGYATAVAHFDASATKAEISTIKADLSAQGYSSQTVADTIGAFETVINVIIGVLNAFAVIALIAAGFGIVNTLLMSVQERTREIGLMKAMGMNGGRVYALFSMEAVFIGFLGSALGVVAAIGVGSLISNLLANGIFSALPGLQVVQFAPASIAIIVGVVMLIAFLAGTLPARAAARQNPIDALRYE</sequence>
<feature type="transmembrane region" description="Helical" evidence="8">
    <location>
        <begin position="394"/>
        <end position="416"/>
    </location>
</feature>
<keyword evidence="5 8" id="KW-0472">Membrane</keyword>
<dbReference type="InterPro" id="IPR050250">
    <property type="entry name" value="Macrolide_Exporter_MacB"/>
</dbReference>
<proteinExistence type="inferred from homology"/>